<dbReference type="EMBL" id="RBXO01000001">
    <property type="protein sequence ID" value="RKT55295.1"/>
    <property type="molecule type" value="Genomic_DNA"/>
</dbReference>
<organism evidence="1 2">
    <name type="scientific">Saccharothrix australiensis</name>
    <dbReference type="NCBI Taxonomy" id="2072"/>
    <lineage>
        <taxon>Bacteria</taxon>
        <taxon>Bacillati</taxon>
        <taxon>Actinomycetota</taxon>
        <taxon>Actinomycetes</taxon>
        <taxon>Pseudonocardiales</taxon>
        <taxon>Pseudonocardiaceae</taxon>
        <taxon>Saccharothrix</taxon>
    </lineage>
</organism>
<name>A0A495W3F9_9PSEU</name>
<gene>
    <name evidence="1" type="ORF">C8E97_3957</name>
</gene>
<proteinExistence type="predicted"/>
<reference evidence="1 2" key="1">
    <citation type="submission" date="2018-10" db="EMBL/GenBank/DDBJ databases">
        <title>Sequencing the genomes of 1000 actinobacteria strains.</title>
        <authorList>
            <person name="Klenk H.-P."/>
        </authorList>
    </citation>
    <scope>NUCLEOTIDE SEQUENCE [LARGE SCALE GENOMIC DNA]</scope>
    <source>
        <strain evidence="1 2">DSM 43800</strain>
    </source>
</reference>
<comment type="caution">
    <text evidence="1">The sequence shown here is derived from an EMBL/GenBank/DDBJ whole genome shotgun (WGS) entry which is preliminary data.</text>
</comment>
<keyword evidence="2" id="KW-1185">Reference proteome</keyword>
<evidence type="ECO:0000313" key="2">
    <source>
        <dbReference type="Proteomes" id="UP000282084"/>
    </source>
</evidence>
<sequence>MRRPSPPRSGPTARHPAFVAESGEAGVLGFSGLIAEPPELDLLFVAAAGR</sequence>
<protein>
    <submittedName>
        <fullName evidence="1">Uncharacterized protein</fullName>
    </submittedName>
</protein>
<dbReference type="Proteomes" id="UP000282084">
    <property type="component" value="Unassembled WGS sequence"/>
</dbReference>
<evidence type="ECO:0000313" key="1">
    <source>
        <dbReference type="EMBL" id="RKT55295.1"/>
    </source>
</evidence>
<dbReference type="AlphaFoldDB" id="A0A495W3F9"/>
<accession>A0A495W3F9</accession>